<gene>
    <name evidence="1" type="ORF">DSLASN_46300</name>
</gene>
<evidence type="ECO:0000313" key="1">
    <source>
        <dbReference type="EMBL" id="BCS98998.1"/>
    </source>
</evidence>
<sequence length="143" mass="16803">MIDYLILPQYQLILNWNRGDTSINECMEYTRKIQQDPDHSPDFDVITDVTQLQRAYTSQEIWQMVHHSKSYRPGTRPKKNAIIAPSNRTYGTSRMYEQLANGFSPYETAVFRDWTSALEWLGKDPAVIFKCLKEKQTPDKHPF</sequence>
<name>A0ABN6FD07_9BACT</name>
<protein>
    <submittedName>
        <fullName evidence="1">Uncharacterized protein</fullName>
    </submittedName>
</protein>
<reference evidence="1 2" key="1">
    <citation type="submission" date="2021-02" db="EMBL/GenBank/DDBJ databases">
        <title>Complete genome of Desulfoluna sp. strain ASN36.</title>
        <authorList>
            <person name="Takahashi A."/>
            <person name="Kojima H."/>
            <person name="Fukui M."/>
        </authorList>
    </citation>
    <scope>NUCLEOTIDE SEQUENCE [LARGE SCALE GENOMIC DNA]</scope>
    <source>
        <strain evidence="1 2">ASN36</strain>
    </source>
</reference>
<accession>A0ABN6FD07</accession>
<organism evidence="1 2">
    <name type="scientific">Desulfoluna limicola</name>
    <dbReference type="NCBI Taxonomy" id="2810562"/>
    <lineage>
        <taxon>Bacteria</taxon>
        <taxon>Pseudomonadati</taxon>
        <taxon>Thermodesulfobacteriota</taxon>
        <taxon>Desulfobacteria</taxon>
        <taxon>Desulfobacterales</taxon>
        <taxon>Desulfolunaceae</taxon>
        <taxon>Desulfoluna</taxon>
    </lineage>
</organism>
<evidence type="ECO:0000313" key="2">
    <source>
        <dbReference type="Proteomes" id="UP001320148"/>
    </source>
</evidence>
<dbReference type="RefSeq" id="WP_236890351.1">
    <property type="nucleotide sequence ID" value="NZ_AP024488.1"/>
</dbReference>
<dbReference type="Proteomes" id="UP001320148">
    <property type="component" value="Chromosome"/>
</dbReference>
<proteinExistence type="predicted"/>
<keyword evidence="2" id="KW-1185">Reference proteome</keyword>
<dbReference type="EMBL" id="AP024488">
    <property type="protein sequence ID" value="BCS98998.1"/>
    <property type="molecule type" value="Genomic_DNA"/>
</dbReference>